<feature type="binding site" evidence="1">
    <location>
        <position position="97"/>
    </location>
    <ligand>
        <name>Mn(2+)</name>
        <dbReference type="ChEBI" id="CHEBI:29035"/>
        <label>2</label>
    </ligand>
</feature>
<evidence type="ECO:0000259" key="2">
    <source>
        <dbReference type="Pfam" id="PF07687"/>
    </source>
</evidence>
<feature type="binding site" evidence="1">
    <location>
        <position position="158"/>
    </location>
    <ligand>
        <name>Mn(2+)</name>
        <dbReference type="ChEBI" id="CHEBI:29035"/>
        <label>2</label>
    </ligand>
</feature>
<dbReference type="PANTHER" id="PTHR11014">
    <property type="entry name" value="PEPTIDASE M20 FAMILY MEMBER"/>
    <property type="match status" value="1"/>
</dbReference>
<feature type="binding site" evidence="1">
    <location>
        <position position="99"/>
    </location>
    <ligand>
        <name>Mn(2+)</name>
        <dbReference type="ChEBI" id="CHEBI:29035"/>
        <label>2</label>
    </ligand>
</feature>
<keyword evidence="3" id="KW-0645">Protease</keyword>
<sequence length="398" mass="43669">MIPLDEWIKDLRREFHREPELSYTEYRTQERIMSVLGELGIGSEKIADTGVTADIRGMGPGPCIAIRSDMDALAVTEKLTLSNKEYISGNKGVMHACGHDGHMAILLGTARLLKEQQDSFNGTVRLIFQPAEEVPPGGARRVISQGGLEGVDALIGLHIFGDVEAGVLNIRPGPCMASSNRFRLHIFGKGGHHSNPGFCIDPILIGSEFITNLYSELPMQVGAESFVLGIGILSSGTQFNRTPDELEMDGSFRTFDDNDSMQIESTMRGILDRLVSGHSKDAFSGLPGYELDVEPGYPVLMNDETFARAAIKVLRENNFKVNEAPDRIFGAEDFALYMQEVPGIFAILGTRNPEKGILEGNHSSSFDIDEDILITGVRAFHAIVTDFLKHPGEYISPR</sequence>
<evidence type="ECO:0000313" key="4">
    <source>
        <dbReference type="Proteomes" id="UP001206983"/>
    </source>
</evidence>
<dbReference type="InterPro" id="IPR017439">
    <property type="entry name" value="Amidohydrolase"/>
</dbReference>
<comment type="caution">
    <text evidence="3">The sequence shown here is derived from an EMBL/GenBank/DDBJ whole genome shotgun (WGS) entry which is preliminary data.</text>
</comment>
<dbReference type="InterPro" id="IPR002933">
    <property type="entry name" value="Peptidase_M20"/>
</dbReference>
<protein>
    <submittedName>
        <fullName evidence="3">Carboxypeptidase</fullName>
    </submittedName>
</protein>
<feature type="domain" description="Peptidase M20 dimerisation" evidence="2">
    <location>
        <begin position="181"/>
        <end position="273"/>
    </location>
</feature>
<organism evidence="3 4">
    <name type="scientific">Methanolobus chelungpuianus</name>
    <dbReference type="NCBI Taxonomy" id="502115"/>
    <lineage>
        <taxon>Archaea</taxon>
        <taxon>Methanobacteriati</taxon>
        <taxon>Methanobacteriota</taxon>
        <taxon>Stenosarchaea group</taxon>
        <taxon>Methanomicrobia</taxon>
        <taxon>Methanosarcinales</taxon>
        <taxon>Methanosarcinaceae</taxon>
        <taxon>Methanolobus</taxon>
    </lineage>
</organism>
<dbReference type="InterPro" id="IPR011650">
    <property type="entry name" value="Peptidase_M20_dimer"/>
</dbReference>
<accession>A0AAE3H7K9</accession>
<dbReference type="EMBL" id="JTEO01000002">
    <property type="protein sequence ID" value="MCQ6961862.1"/>
    <property type="molecule type" value="Genomic_DNA"/>
</dbReference>
<keyword evidence="3" id="KW-0121">Carboxypeptidase</keyword>
<name>A0AAE3H7K9_9EURY</name>
<evidence type="ECO:0000256" key="1">
    <source>
        <dbReference type="PIRSR" id="PIRSR005962-1"/>
    </source>
</evidence>
<feature type="binding site" evidence="1">
    <location>
        <position position="133"/>
    </location>
    <ligand>
        <name>Mn(2+)</name>
        <dbReference type="ChEBI" id="CHEBI:29035"/>
        <label>2</label>
    </ligand>
</feature>
<dbReference type="Gene3D" id="3.30.70.360">
    <property type="match status" value="1"/>
</dbReference>
<reference evidence="3 4" key="1">
    <citation type="journal article" date="2011" name="Appl. Environ. Microbiol.">
        <title>Methanogenic archaea isolated from Taiwan's Chelungpu fault.</title>
        <authorList>
            <person name="Wu S.Y."/>
            <person name="Lai M.C."/>
        </authorList>
    </citation>
    <scope>NUCLEOTIDE SEQUENCE [LARGE SCALE GENOMIC DNA]</scope>
    <source>
        <strain evidence="3 4">St545Mb</strain>
    </source>
</reference>
<gene>
    <name evidence="3" type="ORF">PV02_01315</name>
</gene>
<dbReference type="SUPFAM" id="SSF55031">
    <property type="entry name" value="Bacterial exopeptidase dimerisation domain"/>
    <property type="match status" value="1"/>
</dbReference>
<dbReference type="AlphaFoldDB" id="A0AAE3H7K9"/>
<dbReference type="Gene3D" id="3.40.630.10">
    <property type="entry name" value="Zn peptidases"/>
    <property type="match status" value="1"/>
</dbReference>
<dbReference type="SUPFAM" id="SSF53187">
    <property type="entry name" value="Zn-dependent exopeptidases"/>
    <property type="match status" value="1"/>
</dbReference>
<evidence type="ECO:0000313" key="3">
    <source>
        <dbReference type="EMBL" id="MCQ6961862.1"/>
    </source>
</evidence>
<comment type="cofactor">
    <cofactor evidence="1">
        <name>Mn(2+)</name>
        <dbReference type="ChEBI" id="CHEBI:29035"/>
    </cofactor>
    <text evidence="1">The Mn(2+) ion enhances activity.</text>
</comment>
<dbReference type="Pfam" id="PF07687">
    <property type="entry name" value="M20_dimer"/>
    <property type="match status" value="1"/>
</dbReference>
<dbReference type="GO" id="GO:0004180">
    <property type="term" value="F:carboxypeptidase activity"/>
    <property type="evidence" value="ECO:0007669"/>
    <property type="project" value="UniProtKB-KW"/>
</dbReference>
<dbReference type="Proteomes" id="UP001206983">
    <property type="component" value="Unassembled WGS sequence"/>
</dbReference>
<proteinExistence type="predicted"/>
<dbReference type="PIRSF" id="PIRSF005962">
    <property type="entry name" value="Pept_M20D_amidohydro"/>
    <property type="match status" value="1"/>
</dbReference>
<dbReference type="InterPro" id="IPR036264">
    <property type="entry name" value="Bact_exopeptidase_dim_dom"/>
</dbReference>
<keyword evidence="1" id="KW-0464">Manganese</keyword>
<keyword evidence="1" id="KW-0479">Metal-binding</keyword>
<dbReference type="Pfam" id="PF01546">
    <property type="entry name" value="Peptidase_M20"/>
    <property type="match status" value="1"/>
</dbReference>
<keyword evidence="3" id="KW-0378">Hydrolase</keyword>
<dbReference type="GO" id="GO:0046872">
    <property type="term" value="F:metal ion binding"/>
    <property type="evidence" value="ECO:0007669"/>
    <property type="project" value="UniProtKB-KW"/>
</dbReference>
<dbReference type="NCBIfam" id="TIGR01891">
    <property type="entry name" value="amidohydrolases"/>
    <property type="match status" value="1"/>
</dbReference>
<feature type="binding site" evidence="1">
    <location>
        <position position="362"/>
    </location>
    <ligand>
        <name>Mn(2+)</name>
        <dbReference type="ChEBI" id="CHEBI:29035"/>
        <label>2</label>
    </ligand>
</feature>
<keyword evidence="4" id="KW-1185">Reference proteome</keyword>
<dbReference type="PANTHER" id="PTHR11014:SF63">
    <property type="entry name" value="METALLOPEPTIDASE, PUTATIVE (AFU_ORTHOLOGUE AFUA_6G09600)-RELATED"/>
    <property type="match status" value="1"/>
</dbReference>